<evidence type="ECO:0000256" key="2">
    <source>
        <dbReference type="SAM" id="Coils"/>
    </source>
</evidence>
<dbReference type="PANTHER" id="PTHR19424:SF0">
    <property type="entry name" value="HEAT SHOCK FACTOR BINDING PROTEIN 1"/>
    <property type="match status" value="1"/>
</dbReference>
<reference evidence="3 4" key="1">
    <citation type="submission" date="2020-08" db="EMBL/GenBank/DDBJ databases">
        <authorList>
            <person name="Newling K."/>
            <person name="Davey J."/>
            <person name="Forrester S."/>
        </authorList>
    </citation>
    <scope>NUCLEOTIDE SEQUENCE [LARGE SCALE GENOMIC DNA]</scope>
    <source>
        <strain evidence="4">Crithidia deanei Carvalho (ATCC PRA-265)</strain>
    </source>
</reference>
<dbReference type="GO" id="GO:0003714">
    <property type="term" value="F:transcription corepressor activity"/>
    <property type="evidence" value="ECO:0007669"/>
    <property type="project" value="InterPro"/>
</dbReference>
<comment type="similarity">
    <text evidence="1">Belongs to the HSBP1 family.</text>
</comment>
<keyword evidence="4" id="KW-1185">Reference proteome</keyword>
<keyword evidence="3" id="KW-0346">Stress response</keyword>
<dbReference type="GO" id="GO:0005634">
    <property type="term" value="C:nucleus"/>
    <property type="evidence" value="ECO:0007669"/>
    <property type="project" value="TreeGrafter"/>
</dbReference>
<dbReference type="GO" id="GO:0005829">
    <property type="term" value="C:cytosol"/>
    <property type="evidence" value="ECO:0007669"/>
    <property type="project" value="TreeGrafter"/>
</dbReference>
<dbReference type="VEuPathDB" id="TriTrypDB:ADEAN_000424000"/>
<accession>S9VJH7</accession>
<dbReference type="InterPro" id="IPR009643">
    <property type="entry name" value="HS1-bd"/>
</dbReference>
<evidence type="ECO:0000256" key="1">
    <source>
        <dbReference type="ARBA" id="ARBA00006349"/>
    </source>
</evidence>
<dbReference type="AlphaFoldDB" id="S9VJH7"/>
<dbReference type="EMBL" id="LR877151">
    <property type="protein sequence ID" value="CAD2216767.1"/>
    <property type="molecule type" value="Genomic_DNA"/>
</dbReference>
<dbReference type="PANTHER" id="PTHR19424">
    <property type="entry name" value="HEAT SHOCK FACTOR BINDING PROTEIN 1"/>
    <property type="match status" value="1"/>
</dbReference>
<protein>
    <submittedName>
        <fullName evidence="3">Heat shock factor binding protein 1, putative</fullName>
    </submittedName>
</protein>
<proteinExistence type="inferred from homology"/>
<keyword evidence="2" id="KW-0175">Coiled coil</keyword>
<feature type="coiled-coil region" evidence="2">
    <location>
        <begin position="44"/>
        <end position="71"/>
    </location>
</feature>
<dbReference type="Proteomes" id="UP000515908">
    <property type="component" value="Chromosome 07"/>
</dbReference>
<dbReference type="OrthoDB" id="4159489at2759"/>
<sequence>MPPKTDNIPSASDGTAELTSFVQGLLQQMQSRFEEMSNNIISRIDDMGTRIDDLEKSIDELMQQAGTEEEDTPKAKGKKK</sequence>
<dbReference type="FunFam" id="1.20.5.430:FF:000003">
    <property type="entry name" value="Heat shock factor binding protein"/>
    <property type="match status" value="1"/>
</dbReference>
<dbReference type="Pfam" id="PF06825">
    <property type="entry name" value="HSBP1"/>
    <property type="match status" value="1"/>
</dbReference>
<dbReference type="GO" id="GO:0070370">
    <property type="term" value="P:cellular heat acclimation"/>
    <property type="evidence" value="ECO:0007669"/>
    <property type="project" value="TreeGrafter"/>
</dbReference>
<gene>
    <name evidence="3" type="ORF">ADEAN_000424000</name>
</gene>
<name>S9VJH7_9TRYP</name>
<evidence type="ECO:0000313" key="3">
    <source>
        <dbReference type="EMBL" id="CAD2216767.1"/>
    </source>
</evidence>
<dbReference type="Gene3D" id="1.20.5.430">
    <property type="match status" value="1"/>
</dbReference>
<organism evidence="3 4">
    <name type="scientific">Angomonas deanei</name>
    <dbReference type="NCBI Taxonomy" id="59799"/>
    <lineage>
        <taxon>Eukaryota</taxon>
        <taxon>Discoba</taxon>
        <taxon>Euglenozoa</taxon>
        <taxon>Kinetoplastea</taxon>
        <taxon>Metakinetoplastina</taxon>
        <taxon>Trypanosomatida</taxon>
        <taxon>Trypanosomatidae</taxon>
        <taxon>Strigomonadinae</taxon>
        <taxon>Angomonas</taxon>
    </lineage>
</organism>
<evidence type="ECO:0000313" key="4">
    <source>
        <dbReference type="Proteomes" id="UP000515908"/>
    </source>
</evidence>